<reference evidence="6" key="1">
    <citation type="submission" date="2021-03" db="EMBL/GenBank/DDBJ databases">
        <authorList>
            <person name="Bekaert M."/>
        </authorList>
    </citation>
    <scope>NUCLEOTIDE SEQUENCE</scope>
</reference>
<evidence type="ECO:0000259" key="5">
    <source>
        <dbReference type="PROSITE" id="PS50070"/>
    </source>
</evidence>
<dbReference type="EC" id="3.4.21.7" evidence="6"/>
<dbReference type="GO" id="GO:0004252">
    <property type="term" value="F:serine-type endopeptidase activity"/>
    <property type="evidence" value="ECO:0007669"/>
    <property type="project" value="UniProtKB-EC"/>
</dbReference>
<dbReference type="Gene3D" id="2.40.20.10">
    <property type="entry name" value="Plasminogen Kringle 4"/>
    <property type="match status" value="1"/>
</dbReference>
<keyword evidence="7" id="KW-1185">Reference proteome</keyword>
<protein>
    <submittedName>
        <fullName evidence="6">PLG</fullName>
        <ecNumber evidence="6">3.4.21.7</ecNumber>
    </submittedName>
</protein>
<evidence type="ECO:0000256" key="2">
    <source>
        <dbReference type="ARBA" id="ARBA00023157"/>
    </source>
</evidence>
<dbReference type="InterPro" id="IPR000001">
    <property type="entry name" value="Kringle"/>
</dbReference>
<evidence type="ECO:0000256" key="1">
    <source>
        <dbReference type="ARBA" id="ARBA00022572"/>
    </source>
</evidence>
<name>A0A8S3TB37_MYTED</name>
<dbReference type="PROSITE" id="PS50070">
    <property type="entry name" value="KRINGLE_2"/>
    <property type="match status" value="1"/>
</dbReference>
<comment type="caution">
    <text evidence="3">Lacks conserved residue(s) required for the propagation of feature annotation.</text>
</comment>
<evidence type="ECO:0000313" key="6">
    <source>
        <dbReference type="EMBL" id="CAG2231071.1"/>
    </source>
</evidence>
<dbReference type="SMART" id="SM00130">
    <property type="entry name" value="KR"/>
    <property type="match status" value="1"/>
</dbReference>
<dbReference type="InterPro" id="IPR013806">
    <property type="entry name" value="Kringle-like"/>
</dbReference>
<accession>A0A8S3TB37</accession>
<dbReference type="AlphaFoldDB" id="A0A8S3TB37"/>
<dbReference type="Proteomes" id="UP000683360">
    <property type="component" value="Unassembled WGS sequence"/>
</dbReference>
<feature type="domain" description="Kringle" evidence="5">
    <location>
        <begin position="12"/>
        <end position="46"/>
    </location>
</feature>
<keyword evidence="4" id="KW-0812">Transmembrane</keyword>
<dbReference type="EMBL" id="CAJPWZ010002131">
    <property type="protein sequence ID" value="CAG2231071.1"/>
    <property type="molecule type" value="Genomic_DNA"/>
</dbReference>
<keyword evidence="4" id="KW-1133">Transmembrane helix</keyword>
<keyword evidence="4" id="KW-0472">Membrane</keyword>
<sequence length="150" mass="17555">MVNSPLFNYHEDHNYCRNPLPSEVDRPWCYTRASDFKFGFCDIPICDCRNSTTDHSYSGKKNVTKTGNECIHWRNAPAHTPHKKKITVEHLQKILTMLMVLGVILIILEAVKHVMYPYVMVSYFTKNEIDIKCYYINCKLYRTQSNQSNA</sequence>
<organism evidence="6 7">
    <name type="scientific">Mytilus edulis</name>
    <name type="common">Blue mussel</name>
    <dbReference type="NCBI Taxonomy" id="6550"/>
    <lineage>
        <taxon>Eukaryota</taxon>
        <taxon>Metazoa</taxon>
        <taxon>Spiralia</taxon>
        <taxon>Lophotrochozoa</taxon>
        <taxon>Mollusca</taxon>
        <taxon>Bivalvia</taxon>
        <taxon>Autobranchia</taxon>
        <taxon>Pteriomorphia</taxon>
        <taxon>Mytilida</taxon>
        <taxon>Mytiloidea</taxon>
        <taxon>Mytilidae</taxon>
        <taxon>Mytilinae</taxon>
        <taxon>Mytilus</taxon>
    </lineage>
</organism>
<comment type="caution">
    <text evidence="6">The sequence shown here is derived from an EMBL/GenBank/DDBJ whole genome shotgun (WGS) entry which is preliminary data.</text>
</comment>
<keyword evidence="1 3" id="KW-0420">Kringle</keyword>
<keyword evidence="6" id="KW-0378">Hydrolase</keyword>
<dbReference type="InterPro" id="IPR038178">
    <property type="entry name" value="Kringle_sf"/>
</dbReference>
<dbReference type="PANTHER" id="PTHR24261:SF7">
    <property type="entry name" value="KRINGLE DOMAIN-CONTAINING PROTEIN"/>
    <property type="match status" value="1"/>
</dbReference>
<dbReference type="OrthoDB" id="6107626at2759"/>
<dbReference type="PANTHER" id="PTHR24261">
    <property type="entry name" value="PLASMINOGEN-RELATED"/>
    <property type="match status" value="1"/>
</dbReference>
<evidence type="ECO:0000256" key="4">
    <source>
        <dbReference type="SAM" id="Phobius"/>
    </source>
</evidence>
<dbReference type="InterPro" id="IPR050759">
    <property type="entry name" value="Serine_protease_kringle"/>
</dbReference>
<dbReference type="SUPFAM" id="SSF57440">
    <property type="entry name" value="Kringle-like"/>
    <property type="match status" value="2"/>
</dbReference>
<proteinExistence type="predicted"/>
<gene>
    <name evidence="6" type="ORF">MEDL_43902</name>
</gene>
<evidence type="ECO:0000313" key="7">
    <source>
        <dbReference type="Proteomes" id="UP000683360"/>
    </source>
</evidence>
<evidence type="ECO:0000256" key="3">
    <source>
        <dbReference type="PROSITE-ProRule" id="PRU00121"/>
    </source>
</evidence>
<feature type="transmembrane region" description="Helical" evidence="4">
    <location>
        <begin position="94"/>
        <end position="115"/>
    </location>
</feature>
<keyword evidence="2" id="KW-1015">Disulfide bond</keyword>